<gene>
    <name evidence="1" type="ORF">PM001_LOCUS18491</name>
</gene>
<accession>A0AAV1UGG9</accession>
<sequence>MFKQLAVRLRNLARCSLSLRSSSKGSISIQLGIDILVQSRVYIVLGNQDAGSTIARAHHRLWTRKIRSAGSWNAYWVTRALVATRSCRDFMSARFQPRASIVYVGSIFQTSRINLVDDLSFLVVSENETNDDSVVVKRHLDCEKVVVKRHRDDEMKNDDENVVLNVYRNHHANETSYRACGTTTSRTRVVSLA</sequence>
<dbReference type="EMBL" id="CAKLBY020000194">
    <property type="protein sequence ID" value="CAK7933341.1"/>
    <property type="molecule type" value="Genomic_DNA"/>
</dbReference>
<proteinExistence type="predicted"/>
<comment type="caution">
    <text evidence="1">The sequence shown here is derived from an EMBL/GenBank/DDBJ whole genome shotgun (WGS) entry which is preliminary data.</text>
</comment>
<dbReference type="AlphaFoldDB" id="A0AAV1UGG9"/>
<evidence type="ECO:0000313" key="2">
    <source>
        <dbReference type="Proteomes" id="UP001162060"/>
    </source>
</evidence>
<reference evidence="1" key="1">
    <citation type="submission" date="2024-01" db="EMBL/GenBank/DDBJ databases">
        <authorList>
            <person name="Webb A."/>
        </authorList>
    </citation>
    <scope>NUCLEOTIDE SEQUENCE</scope>
    <source>
        <strain evidence="1">Pm1</strain>
    </source>
</reference>
<evidence type="ECO:0000313" key="1">
    <source>
        <dbReference type="EMBL" id="CAK7933341.1"/>
    </source>
</evidence>
<organism evidence="1 2">
    <name type="scientific">Peronospora matthiolae</name>
    <dbReference type="NCBI Taxonomy" id="2874970"/>
    <lineage>
        <taxon>Eukaryota</taxon>
        <taxon>Sar</taxon>
        <taxon>Stramenopiles</taxon>
        <taxon>Oomycota</taxon>
        <taxon>Peronosporomycetes</taxon>
        <taxon>Peronosporales</taxon>
        <taxon>Peronosporaceae</taxon>
        <taxon>Peronospora</taxon>
    </lineage>
</organism>
<protein>
    <submittedName>
        <fullName evidence="1">Uncharacterized protein</fullName>
    </submittedName>
</protein>
<dbReference type="Proteomes" id="UP001162060">
    <property type="component" value="Unassembled WGS sequence"/>
</dbReference>
<name>A0AAV1UGG9_9STRA</name>